<keyword evidence="1" id="KW-0614">Plasmid</keyword>
<dbReference type="EMBL" id="MN842294">
    <property type="protein sequence ID" value="QIS34467.1"/>
    <property type="molecule type" value="Genomic_DNA"/>
</dbReference>
<name>A0A6H0A4P7_9ENTR</name>
<reference evidence="1" key="1">
    <citation type="submission" date="2019-12" db="EMBL/GenBank/DDBJ databases">
        <title>Compelete sequence of Tn6502.</title>
        <authorList>
            <person name="Zhou D."/>
        </authorList>
    </citation>
    <scope>NUCLEOTIDE SEQUENCE</scope>
    <source>
        <strain evidence="1">G426</strain>
        <plasmid evidence="1">pG426-FII</plasmid>
    </source>
</reference>
<geneLocation type="plasmid" evidence="1">
    <name>pG426-FII</name>
</geneLocation>
<dbReference type="AlphaFoldDB" id="A0A6H0A4P7"/>
<sequence>MPLTGAFRAAFLPQNRAFFVPATLADWIFRCEFPHSDESEHRAFTFSTRIRKGINSIFRTGVTSNPQNYLTPLLYRSVHYIPEWIFVFRHFVDINNAFACSGLTATRSDKIKASPRRKRRVPFWPEPDIRLTPYPCKTAAAPAQRAGTASLYEGCCN</sequence>
<organism evidence="1">
    <name type="scientific">Leclercia adecarboxylata</name>
    <dbReference type="NCBI Taxonomy" id="83655"/>
    <lineage>
        <taxon>Bacteria</taxon>
        <taxon>Pseudomonadati</taxon>
        <taxon>Pseudomonadota</taxon>
        <taxon>Gammaproteobacteria</taxon>
        <taxon>Enterobacterales</taxon>
        <taxon>Enterobacteriaceae</taxon>
        <taxon>Leclercia</taxon>
    </lineage>
</organism>
<protein>
    <submittedName>
        <fullName evidence="1">Uncharacterized protein</fullName>
    </submittedName>
</protein>
<accession>A0A6H0A4P7</accession>
<dbReference type="RefSeq" id="WP_181726272.1">
    <property type="nucleotide sequence ID" value="NZ_MN842294.1"/>
</dbReference>
<proteinExistence type="predicted"/>
<evidence type="ECO:0000313" key="1">
    <source>
        <dbReference type="EMBL" id="QIS34467.1"/>
    </source>
</evidence>